<dbReference type="Proteomes" id="UP000315700">
    <property type="component" value="Chromosome"/>
</dbReference>
<keyword evidence="2" id="KW-1185">Reference proteome</keyword>
<dbReference type="InParanoid" id="A0A517SEW1"/>
<dbReference type="AlphaFoldDB" id="A0A517SEW1"/>
<name>A0A517SEW1_9PLAN</name>
<evidence type="ECO:0000313" key="2">
    <source>
        <dbReference type="Proteomes" id="UP000315700"/>
    </source>
</evidence>
<gene>
    <name evidence="1" type="ORF">Pan44_26750</name>
</gene>
<organism evidence="1 2">
    <name type="scientific">Caulifigura coniformis</name>
    <dbReference type="NCBI Taxonomy" id="2527983"/>
    <lineage>
        <taxon>Bacteria</taxon>
        <taxon>Pseudomonadati</taxon>
        <taxon>Planctomycetota</taxon>
        <taxon>Planctomycetia</taxon>
        <taxon>Planctomycetales</taxon>
        <taxon>Planctomycetaceae</taxon>
        <taxon>Caulifigura</taxon>
    </lineage>
</organism>
<dbReference type="KEGG" id="ccos:Pan44_26750"/>
<proteinExistence type="predicted"/>
<evidence type="ECO:0000313" key="1">
    <source>
        <dbReference type="EMBL" id="QDT54640.1"/>
    </source>
</evidence>
<reference evidence="1 2" key="1">
    <citation type="submission" date="2019-02" db="EMBL/GenBank/DDBJ databases">
        <title>Deep-cultivation of Planctomycetes and their phenomic and genomic characterization uncovers novel biology.</title>
        <authorList>
            <person name="Wiegand S."/>
            <person name="Jogler M."/>
            <person name="Boedeker C."/>
            <person name="Pinto D."/>
            <person name="Vollmers J."/>
            <person name="Rivas-Marin E."/>
            <person name="Kohn T."/>
            <person name="Peeters S.H."/>
            <person name="Heuer A."/>
            <person name="Rast P."/>
            <person name="Oberbeckmann S."/>
            <person name="Bunk B."/>
            <person name="Jeske O."/>
            <person name="Meyerdierks A."/>
            <person name="Storesund J.E."/>
            <person name="Kallscheuer N."/>
            <person name="Luecker S."/>
            <person name="Lage O.M."/>
            <person name="Pohl T."/>
            <person name="Merkel B.J."/>
            <person name="Hornburger P."/>
            <person name="Mueller R.-W."/>
            <person name="Bruemmer F."/>
            <person name="Labrenz M."/>
            <person name="Spormann A.M."/>
            <person name="Op den Camp H."/>
            <person name="Overmann J."/>
            <person name="Amann R."/>
            <person name="Jetten M.S.M."/>
            <person name="Mascher T."/>
            <person name="Medema M.H."/>
            <person name="Devos D.P."/>
            <person name="Kaster A.-K."/>
            <person name="Ovreas L."/>
            <person name="Rohde M."/>
            <person name="Galperin M.Y."/>
            <person name="Jogler C."/>
        </authorList>
    </citation>
    <scope>NUCLEOTIDE SEQUENCE [LARGE SCALE GENOMIC DNA]</scope>
    <source>
        <strain evidence="1 2">Pan44</strain>
    </source>
</reference>
<protein>
    <submittedName>
        <fullName evidence="1">Uncharacterized protein</fullName>
    </submittedName>
</protein>
<sequence>MAARRTTNQVVGTEQKAEDGEAEVVRGAYVTTVEIIAGGHLHQAGQPLHDDVSRGEIESMLRMRQIIAVDDIDAGDSAAA</sequence>
<dbReference type="RefSeq" id="WP_145030479.1">
    <property type="nucleotide sequence ID" value="NZ_CP036271.1"/>
</dbReference>
<dbReference type="EMBL" id="CP036271">
    <property type="protein sequence ID" value="QDT54640.1"/>
    <property type="molecule type" value="Genomic_DNA"/>
</dbReference>
<accession>A0A517SEW1</accession>